<keyword evidence="1" id="KW-0812">Transmembrane</keyword>
<sequence length="259" mass="30590">MEGEIKMFSILIWIIFGFTFLIYLVPLGALFITKGLIINVNSKIMNVFKNNKIPFITGYVTGKYSHQLLRNVIVGEWFLIIFLSFIPLIFISLAYSININILNIRIEQNIDITIEKVVFGLTGFFTIIYWLLMSLVVKRNKKLRLINLNISTNQFRKSELKNLYLEMNAIQDNYDDLNIYYKIIVWRDKRIIKKLETENTLNDKYNLYIFSVNHIATNIKFYSLEKGKISDARFLNAYAKKVFNTIFEKEITLWKSTEK</sequence>
<proteinExistence type="predicted"/>
<comment type="caution">
    <text evidence="2">The sequence shown here is derived from an EMBL/GenBank/DDBJ whole genome shotgun (WGS) entry which is preliminary data.</text>
</comment>
<keyword evidence="3" id="KW-1185">Reference proteome</keyword>
<evidence type="ECO:0000313" key="3">
    <source>
        <dbReference type="Proteomes" id="UP000217033"/>
    </source>
</evidence>
<gene>
    <name evidence="2" type="ORF">CJF60_03255</name>
</gene>
<reference evidence="2" key="1">
    <citation type="submission" date="2017-08" db="EMBL/GenBank/DDBJ databases">
        <authorList>
            <person name="Alvarez-Ponce D."/>
            <person name="Weitzman C.L."/>
            <person name="Tillett R.L."/>
            <person name="Sandmeier F.C."/>
            <person name="Tracy C.R."/>
        </authorList>
    </citation>
    <scope>NUCLEOTIDE SEQUENCE [LARGE SCALE GENOMIC DNA]</scope>
    <source>
        <strain evidence="2">PS6</strain>
    </source>
</reference>
<evidence type="ECO:0000256" key="1">
    <source>
        <dbReference type="SAM" id="Phobius"/>
    </source>
</evidence>
<name>A0ABX4H4C4_9BACT</name>
<feature type="transmembrane region" description="Helical" evidence="1">
    <location>
        <begin position="77"/>
        <end position="97"/>
    </location>
</feature>
<organism evidence="2 3">
    <name type="scientific">Mycoplasmopsis agassizii</name>
    <dbReference type="NCBI Taxonomy" id="33922"/>
    <lineage>
        <taxon>Bacteria</taxon>
        <taxon>Bacillati</taxon>
        <taxon>Mycoplasmatota</taxon>
        <taxon>Mycoplasmoidales</taxon>
        <taxon>Metamycoplasmataceae</taxon>
        <taxon>Mycoplasmopsis</taxon>
    </lineage>
</organism>
<accession>A0ABX4H4C4</accession>
<keyword evidence="1" id="KW-0472">Membrane</keyword>
<keyword evidence="1" id="KW-1133">Transmembrane helix</keyword>
<dbReference type="EMBL" id="NQMN01000002">
    <property type="protein sequence ID" value="PAF54731.1"/>
    <property type="molecule type" value="Genomic_DNA"/>
</dbReference>
<evidence type="ECO:0000313" key="2">
    <source>
        <dbReference type="EMBL" id="PAF54731.1"/>
    </source>
</evidence>
<feature type="transmembrane region" description="Helical" evidence="1">
    <location>
        <begin position="117"/>
        <end position="137"/>
    </location>
</feature>
<feature type="transmembrane region" description="Helical" evidence="1">
    <location>
        <begin position="12"/>
        <end position="33"/>
    </location>
</feature>
<dbReference type="Proteomes" id="UP000217033">
    <property type="component" value="Unassembled WGS sequence"/>
</dbReference>
<protein>
    <submittedName>
        <fullName evidence="2">Uncharacterized protein</fullName>
    </submittedName>
</protein>